<dbReference type="EMBL" id="QOCW01000005">
    <property type="protein sequence ID" value="RBW70225.1"/>
    <property type="molecule type" value="Genomic_DNA"/>
</dbReference>
<dbReference type="OrthoDB" id="9790372at2"/>
<dbReference type="InterPro" id="IPR003772">
    <property type="entry name" value="YceD"/>
</dbReference>
<dbReference type="Proteomes" id="UP000253314">
    <property type="component" value="Unassembled WGS sequence"/>
</dbReference>
<evidence type="ECO:0000313" key="2">
    <source>
        <dbReference type="EMBL" id="RBW70225.1"/>
    </source>
</evidence>
<sequence>MKWSIEQLKRLKAQGIKLDETVDVNDLTKVNRDIRSISPIHITGEADFYSNAVSFRLQIVGSMILPCSKTLVDVDFPFSIQTIETFQLESGNVEWEEEADEQIHQVEGNTVDLLPAIKESILLEVPMRVVSPNAEAAQSGKGWEVVSEKQKKDQVDPRLADLAKFFEKNENR</sequence>
<accession>A0A366XYK7</accession>
<feature type="region of interest" description="Disordered" evidence="1">
    <location>
        <begin position="136"/>
        <end position="155"/>
    </location>
</feature>
<dbReference type="RefSeq" id="WP_113805130.1">
    <property type="nucleotide sequence ID" value="NZ_QOCW01000005.1"/>
</dbReference>
<name>A0A366XYK7_9BACI</name>
<organism evidence="2 3">
    <name type="scientific">Bacillus taeanensis</name>
    <dbReference type="NCBI Taxonomy" id="273032"/>
    <lineage>
        <taxon>Bacteria</taxon>
        <taxon>Bacillati</taxon>
        <taxon>Bacillota</taxon>
        <taxon>Bacilli</taxon>
        <taxon>Bacillales</taxon>
        <taxon>Bacillaceae</taxon>
        <taxon>Bacillus</taxon>
    </lineage>
</organism>
<reference evidence="2 3" key="1">
    <citation type="submission" date="2018-07" db="EMBL/GenBank/DDBJ databases">
        <title>Lottiidibacillus patelloidae gen. nov., sp. nov., isolated from the intestinal tract of a marine limpet and the reclassification of B. taeanensis BH030017T, B. algicola KMM 3737T and B. hwajinpoensis SW-72T as genus Lottiidibacillus.</title>
        <authorList>
            <person name="Liu R."/>
            <person name="Huang Z."/>
        </authorList>
    </citation>
    <scope>NUCLEOTIDE SEQUENCE [LARGE SCALE GENOMIC DNA]</scope>
    <source>
        <strain evidence="2 3">BH030017</strain>
    </source>
</reference>
<keyword evidence="3" id="KW-1185">Reference proteome</keyword>
<dbReference type="AlphaFoldDB" id="A0A366XYK7"/>
<evidence type="ECO:0000256" key="1">
    <source>
        <dbReference type="SAM" id="MobiDB-lite"/>
    </source>
</evidence>
<evidence type="ECO:0000313" key="3">
    <source>
        <dbReference type="Proteomes" id="UP000253314"/>
    </source>
</evidence>
<protein>
    <submittedName>
        <fullName evidence="2">DUF177 domain-containing protein</fullName>
    </submittedName>
</protein>
<dbReference type="Pfam" id="PF02620">
    <property type="entry name" value="YceD"/>
    <property type="match status" value="1"/>
</dbReference>
<feature type="compositionally biased region" description="Basic and acidic residues" evidence="1">
    <location>
        <begin position="146"/>
        <end position="155"/>
    </location>
</feature>
<gene>
    <name evidence="2" type="ORF">DS031_06535</name>
</gene>
<proteinExistence type="predicted"/>
<comment type="caution">
    <text evidence="2">The sequence shown here is derived from an EMBL/GenBank/DDBJ whole genome shotgun (WGS) entry which is preliminary data.</text>
</comment>